<dbReference type="AlphaFoldDB" id="A0A1Y4LTT6"/>
<protein>
    <submittedName>
        <fullName evidence="2">Uncharacterized protein</fullName>
    </submittedName>
</protein>
<gene>
    <name evidence="2" type="ORF">B5F14_06390</name>
</gene>
<keyword evidence="1" id="KW-0812">Transmembrane</keyword>
<sequence length="202" mass="24111">MNIYSYFQRVERNIQGVPSKHTGLYNDTINQTKLANLSKTSSYEIISWASDLLQDDNNEFTGFKEEMKKRVNEKKEHFWFREFLDFPLYLFIYITCLNVLYDMIGNRFQSFMVLITPGFLIQIIGVYVSIKLLLLFLIKQPDRSTLVFWLGLAFLFFIYMLSNYALRAFDMVIFTMPLWLWLIVQIVLLVGSYYYIKKEDLI</sequence>
<keyword evidence="1" id="KW-1133">Transmembrane helix</keyword>
<proteinExistence type="predicted"/>
<evidence type="ECO:0000313" key="3">
    <source>
        <dbReference type="Proteomes" id="UP000195447"/>
    </source>
</evidence>
<feature type="transmembrane region" description="Helical" evidence="1">
    <location>
        <begin position="78"/>
        <end position="101"/>
    </location>
</feature>
<keyword evidence="1" id="KW-0472">Membrane</keyword>
<feature type="transmembrane region" description="Helical" evidence="1">
    <location>
        <begin position="146"/>
        <end position="166"/>
    </location>
</feature>
<comment type="caution">
    <text evidence="2">The sequence shown here is derived from an EMBL/GenBank/DDBJ whole genome shotgun (WGS) entry which is preliminary data.</text>
</comment>
<keyword evidence="3" id="KW-1185">Reference proteome</keyword>
<name>A0A1Y4LTT6_9FIRM</name>
<dbReference type="EMBL" id="NFKM01000011">
    <property type="protein sequence ID" value="OUP60043.1"/>
    <property type="molecule type" value="Genomic_DNA"/>
</dbReference>
<dbReference type="RefSeq" id="WP_087158711.1">
    <property type="nucleotide sequence ID" value="NZ_NFKM01000011.1"/>
</dbReference>
<accession>A0A1Y4LTT6</accession>
<evidence type="ECO:0000313" key="2">
    <source>
        <dbReference type="EMBL" id="OUP60043.1"/>
    </source>
</evidence>
<evidence type="ECO:0000256" key="1">
    <source>
        <dbReference type="SAM" id="Phobius"/>
    </source>
</evidence>
<organism evidence="2 3">
    <name type="scientific">Faecalitalea cylindroides</name>
    <dbReference type="NCBI Taxonomy" id="39483"/>
    <lineage>
        <taxon>Bacteria</taxon>
        <taxon>Bacillati</taxon>
        <taxon>Bacillota</taxon>
        <taxon>Erysipelotrichia</taxon>
        <taxon>Erysipelotrichales</taxon>
        <taxon>Erysipelotrichaceae</taxon>
        <taxon>Faecalitalea</taxon>
    </lineage>
</organism>
<feature type="transmembrane region" description="Helical" evidence="1">
    <location>
        <begin position="178"/>
        <end position="196"/>
    </location>
</feature>
<feature type="transmembrane region" description="Helical" evidence="1">
    <location>
        <begin position="113"/>
        <end position="134"/>
    </location>
</feature>
<dbReference type="Proteomes" id="UP000195447">
    <property type="component" value="Unassembled WGS sequence"/>
</dbReference>
<reference evidence="3" key="1">
    <citation type="submission" date="2017-04" db="EMBL/GenBank/DDBJ databases">
        <title>Function of individual gut microbiota members based on whole genome sequencing of pure cultures obtained from chicken caecum.</title>
        <authorList>
            <person name="Medvecky M."/>
            <person name="Cejkova D."/>
            <person name="Polansky O."/>
            <person name="Karasova D."/>
            <person name="Kubasova T."/>
            <person name="Cizek A."/>
            <person name="Rychlik I."/>
        </authorList>
    </citation>
    <scope>NUCLEOTIDE SEQUENCE [LARGE SCALE GENOMIC DNA]</scope>
    <source>
        <strain evidence="3">An178</strain>
    </source>
</reference>